<evidence type="ECO:0000313" key="1">
    <source>
        <dbReference type="EMBL" id="GEB98913.1"/>
    </source>
</evidence>
<gene>
    <name evidence="1" type="ORF">CFL01nite_24080</name>
</gene>
<comment type="caution">
    <text evidence="1">The sequence shown here is derived from an EMBL/GenBank/DDBJ whole genome shotgun (WGS) entry which is preliminary data.</text>
</comment>
<reference evidence="1 2" key="1">
    <citation type="submission" date="2019-06" db="EMBL/GenBank/DDBJ databases">
        <title>Whole genome shotgun sequence of Corynebacterium flavescens NBRC 14136.</title>
        <authorList>
            <person name="Hosoyama A."/>
            <person name="Uohara A."/>
            <person name="Ohji S."/>
            <person name="Ichikawa N."/>
        </authorList>
    </citation>
    <scope>NUCLEOTIDE SEQUENCE [LARGE SCALE GENOMIC DNA]</scope>
    <source>
        <strain evidence="1 2">NBRC 14136</strain>
    </source>
</reference>
<dbReference type="GO" id="GO:0003676">
    <property type="term" value="F:nucleic acid binding"/>
    <property type="evidence" value="ECO:0007669"/>
    <property type="project" value="InterPro"/>
</dbReference>
<proteinExistence type="predicted"/>
<dbReference type="EMBL" id="BJNB01000072">
    <property type="protein sequence ID" value="GEB98913.1"/>
    <property type="molecule type" value="Genomic_DNA"/>
</dbReference>
<evidence type="ECO:0000313" key="2">
    <source>
        <dbReference type="Proteomes" id="UP000315353"/>
    </source>
</evidence>
<dbReference type="AlphaFoldDB" id="A0AB73BAQ3"/>
<protein>
    <recommendedName>
        <fullName evidence="3">DUF4365 domain-containing protein</fullName>
    </recommendedName>
</protein>
<dbReference type="Gene3D" id="3.40.1350.10">
    <property type="match status" value="1"/>
</dbReference>
<evidence type="ECO:0008006" key="3">
    <source>
        <dbReference type="Google" id="ProtNLM"/>
    </source>
</evidence>
<organism evidence="1 2">
    <name type="scientific">Corynebacterium flavescens</name>
    <dbReference type="NCBI Taxonomy" id="28028"/>
    <lineage>
        <taxon>Bacteria</taxon>
        <taxon>Bacillati</taxon>
        <taxon>Actinomycetota</taxon>
        <taxon>Actinomycetes</taxon>
        <taxon>Mycobacteriales</taxon>
        <taxon>Corynebacteriaceae</taxon>
        <taxon>Corynebacterium</taxon>
    </lineage>
</organism>
<dbReference type="Proteomes" id="UP000315353">
    <property type="component" value="Unassembled WGS sequence"/>
</dbReference>
<dbReference type="InterPro" id="IPR011856">
    <property type="entry name" value="tRNA_endonuc-like_dom_sf"/>
</dbReference>
<name>A0AB73BAQ3_CORFL</name>
<accession>A0AB73BAQ3</accession>
<sequence length="210" mass="23925">MRLNLFLLSAALGIVEVVADTKQTKTIGEHHVAAELARHGWAPALTRDGLERTDILAVLTSSDDRRMVEIQVKTARGSEWRSISWPLGSKSQEPSRHEREYYVMVAVPHDLTVPPRNFVVPRSHVAAAAWIEHMNWLTAPGIEPGKRNAPVERSRVHLSTFERYEDRWDLLLVDESKAPVLLPEYYRDFAQEARVGLPPGHAWRAMLPEW</sequence>